<comment type="similarity">
    <text evidence="1">Belongs to the glycosyl hydrolase 13 family.</text>
</comment>
<dbReference type="EMBL" id="JAAVJC010000017">
    <property type="protein sequence ID" value="NJQ14149.1"/>
    <property type="molecule type" value="Genomic_DNA"/>
</dbReference>
<dbReference type="PANTHER" id="PTHR10357">
    <property type="entry name" value="ALPHA-AMYLASE FAMILY MEMBER"/>
    <property type="match status" value="1"/>
</dbReference>
<name>A0ABX1CCV5_9ACTN</name>
<evidence type="ECO:0000259" key="3">
    <source>
        <dbReference type="SMART" id="SM00642"/>
    </source>
</evidence>
<dbReference type="Pfam" id="PF00128">
    <property type="entry name" value="Alpha-amylase"/>
    <property type="match status" value="1"/>
</dbReference>
<evidence type="ECO:0000313" key="4">
    <source>
        <dbReference type="EMBL" id="NJQ14149.1"/>
    </source>
</evidence>
<dbReference type="InterPro" id="IPR006047">
    <property type="entry name" value="GH13_cat_dom"/>
</dbReference>
<dbReference type="Gene3D" id="3.90.400.10">
    <property type="entry name" value="Oligo-1,6-glucosidase, Domain 2"/>
    <property type="match status" value="1"/>
</dbReference>
<dbReference type="SMART" id="SM00642">
    <property type="entry name" value="Aamy"/>
    <property type="match status" value="1"/>
</dbReference>
<dbReference type="SUPFAM" id="SSF51445">
    <property type="entry name" value="(Trans)glycosidases"/>
    <property type="match status" value="1"/>
</dbReference>
<reference evidence="4 5" key="1">
    <citation type="submission" date="2020-03" db="EMBL/GenBank/DDBJ databases">
        <title>Draft genome of Streptomyces sp. ventii, isolated from the Axial Seamount in the Pacific Ocean, and resequencing of the two type strains Streptomyces lonarensis strain NCL 716 and Streptomyces bohaiensis strain 11A07.</title>
        <authorList>
            <person name="Loughran R.M."/>
            <person name="Pfannmuller K.M."/>
            <person name="Wasson B.J."/>
            <person name="Deadmond M.C."/>
            <person name="Paddock B.E."/>
            <person name="Koyack M.J."/>
            <person name="Gallegos D.A."/>
            <person name="Mitchell E.A."/>
            <person name="Ushijima B."/>
            <person name="Saw J.H."/>
            <person name="Mcphail K.L."/>
            <person name="Videau P."/>
        </authorList>
    </citation>
    <scope>NUCLEOTIDE SEQUENCE [LARGE SCALE GENOMIC DNA]</scope>
    <source>
        <strain evidence="4 5">11A07</strain>
    </source>
</reference>
<evidence type="ECO:0000313" key="5">
    <source>
        <dbReference type="Proteomes" id="UP000727056"/>
    </source>
</evidence>
<proteinExistence type="inferred from homology"/>
<evidence type="ECO:0000256" key="2">
    <source>
        <dbReference type="SAM" id="MobiDB-lite"/>
    </source>
</evidence>
<organism evidence="4 5">
    <name type="scientific">Streptomyces bohaiensis</name>
    <dbReference type="NCBI Taxonomy" id="1431344"/>
    <lineage>
        <taxon>Bacteria</taxon>
        <taxon>Bacillati</taxon>
        <taxon>Actinomycetota</taxon>
        <taxon>Actinomycetes</taxon>
        <taxon>Kitasatosporales</taxon>
        <taxon>Streptomycetaceae</taxon>
        <taxon>Streptomyces</taxon>
    </lineage>
</organism>
<dbReference type="RefSeq" id="WP_168086983.1">
    <property type="nucleotide sequence ID" value="NZ_BHZH01000068.1"/>
</dbReference>
<keyword evidence="5" id="KW-1185">Reference proteome</keyword>
<comment type="caution">
    <text evidence="4">The sequence shown here is derived from an EMBL/GenBank/DDBJ whole genome shotgun (WGS) entry which is preliminary data.</text>
</comment>
<accession>A0ABX1CCV5</accession>
<dbReference type="Proteomes" id="UP000727056">
    <property type="component" value="Unassembled WGS sequence"/>
</dbReference>
<feature type="domain" description="Glycosyl hydrolase family 13 catalytic" evidence="3">
    <location>
        <begin position="43"/>
        <end position="447"/>
    </location>
</feature>
<sequence>MSGDHRHRATVSTRDSDADTDADTGRGSAHAATARWRDAVVYQVYPRSFADGNGDGTGDLRGVLHRLDHLVELGVDAVWFSPFYPSALSDGGYDVDDHRAVDPTLGTLDEFDEVVRRLAAAGIDVVVDIVANHSSDRHPRFVEALAAGRGSRARERYVFRDGRGERGELPPTDWPAFFGGPAWTRVDDGQWYLHLFTPHQPDWNWNDPEVRADFLHTLRFWADRGVAGFRVDAAMCLTKDLSEPLPPWDEVYAGFPALVGGGGDGPLSDGRNPLYDRDDVQDVYAEWRRLFDSYDPPRFAVAEAWVDPHRRARYTDPGSLGQIFTLDLLMTPWGAAEFGDAIRRTLDRAAADGSAATWVLSNHDVPRHATRLAPGTPAGTLDQAPPPGPGLDRARAATLLLLALPGSAYLYQGEELGLPEVALPGEVGQDPVAGNDDSAVPTRDGCRVPLPWEEHAPWFGFSDHGSHLPQPSWFGELAAAAQADDPSSTLSLYRRALRLRRRLRTRGPVTWLDSPEQVLAFAHPSGWVCVTNFGDTPVGLPAGDVVLTSRPAADGLLPGDATAWLRRPAAG</sequence>
<evidence type="ECO:0000256" key="1">
    <source>
        <dbReference type="ARBA" id="ARBA00008061"/>
    </source>
</evidence>
<dbReference type="Gene3D" id="3.20.20.80">
    <property type="entry name" value="Glycosidases"/>
    <property type="match status" value="1"/>
</dbReference>
<dbReference type="PANTHER" id="PTHR10357:SF179">
    <property type="entry name" value="NEUTRAL AND BASIC AMINO ACID TRANSPORT PROTEIN RBAT"/>
    <property type="match status" value="1"/>
</dbReference>
<protein>
    <submittedName>
        <fullName evidence="4">Alpha-amylase</fullName>
    </submittedName>
</protein>
<feature type="region of interest" description="Disordered" evidence="2">
    <location>
        <begin position="1"/>
        <end position="30"/>
    </location>
</feature>
<dbReference type="InterPro" id="IPR017853">
    <property type="entry name" value="GH"/>
</dbReference>
<gene>
    <name evidence="4" type="ORF">HCN52_04150</name>
</gene>
<dbReference type="InterPro" id="IPR045857">
    <property type="entry name" value="O16G_dom_2"/>
</dbReference>